<proteinExistence type="predicted"/>
<dbReference type="EMBL" id="JARQXC010000016">
    <property type="protein sequence ID" value="MDL2333532.1"/>
    <property type="molecule type" value="Genomic_DNA"/>
</dbReference>
<reference evidence="1" key="1">
    <citation type="journal article" date="2023" name="Front. Microbiol.">
        <title>Isolation of Brucella inopinata from a White's tree frog (Litoria caerulea): pose exotic frogs a potential risk to human health?</title>
        <authorList>
            <person name="Scholz H.C."/>
            <person name="Heckers K.O."/>
            <person name="Appelt S."/>
            <person name="Geier-Doemling D."/>
            <person name="Schlegel P."/>
            <person name="Wattam A.R."/>
        </authorList>
    </citation>
    <scope>NUCLEOTIDE SEQUENCE</scope>
    <source>
        <strain evidence="1">FO700662</strain>
    </source>
</reference>
<organism evidence="1 2">
    <name type="scientific">Brucella inopinata</name>
    <dbReference type="NCBI Taxonomy" id="1218315"/>
    <lineage>
        <taxon>Bacteria</taxon>
        <taxon>Pseudomonadati</taxon>
        <taxon>Pseudomonadota</taxon>
        <taxon>Alphaproteobacteria</taxon>
        <taxon>Hyphomicrobiales</taxon>
        <taxon>Brucellaceae</taxon>
        <taxon>Brucella/Ochrobactrum group</taxon>
        <taxon>Brucella</taxon>
    </lineage>
</organism>
<sequence>MAERYTRKANKAALAKQAANKLYPHLEISAGNGSKKEDKSTG</sequence>
<comment type="caution">
    <text evidence="1">The sequence shown here is derived from an EMBL/GenBank/DDBJ whole genome shotgun (WGS) entry which is preliminary data.</text>
</comment>
<keyword evidence="2" id="KW-1185">Reference proteome</keyword>
<dbReference type="Proteomes" id="UP001171122">
    <property type="component" value="Unassembled WGS sequence"/>
</dbReference>
<protein>
    <submittedName>
        <fullName evidence="1">Uncharacterized protein</fullName>
    </submittedName>
</protein>
<gene>
    <name evidence="1" type="ORF">P8A28_11425</name>
</gene>
<dbReference type="AlphaFoldDB" id="A0AAW7B9L6"/>
<name>A0AAW7B9L6_9HYPH</name>
<evidence type="ECO:0000313" key="1">
    <source>
        <dbReference type="EMBL" id="MDL2333532.1"/>
    </source>
</evidence>
<evidence type="ECO:0000313" key="2">
    <source>
        <dbReference type="Proteomes" id="UP001171122"/>
    </source>
</evidence>
<accession>A0AAW7B9L6</accession>
<dbReference type="RefSeq" id="WP_282096966.1">
    <property type="nucleotide sequence ID" value="NZ_JARQXC010000016.1"/>
</dbReference>